<comment type="caution">
    <text evidence="2">The sequence shown here is derived from an EMBL/GenBank/DDBJ whole genome shotgun (WGS) entry which is preliminary data.</text>
</comment>
<sequence length="264" mass="28464">MTSDSNFSGTAQPAHLRDYLTTAAGSSSIRWIRAAALGMWEVGDGGRLLDVGAGNGEVARELAGLLPGTEVTALDHSAEAIANASGLHDGSRVKYEVGNAYELPYPDGHFDGVRSERVLQHLADPDRAVAEMARVLRPGGRICLIDTDWDSLQFDGTPEGFHERGVALRREWLAQTRTVDIPPSGRTLRRRLVTAGLTGVRTEPVTMVFTDLTEARQIMPFSREMFAAIGMPDSAAGWLGDLETADADGTFLVALTMWIAVGTR</sequence>
<reference evidence="2" key="1">
    <citation type="submission" date="2023-07" db="EMBL/GenBank/DDBJ databases">
        <title>Sequencing the genomes of 1000 actinobacteria strains.</title>
        <authorList>
            <person name="Klenk H.-P."/>
        </authorList>
    </citation>
    <scope>NUCLEOTIDE SEQUENCE</scope>
    <source>
        <strain evidence="2">DSM 44707</strain>
    </source>
</reference>
<dbReference type="Gene3D" id="3.40.50.150">
    <property type="entry name" value="Vaccinia Virus protein VP39"/>
    <property type="match status" value="1"/>
</dbReference>
<dbReference type="Pfam" id="PF08241">
    <property type="entry name" value="Methyltransf_11"/>
    <property type="match status" value="1"/>
</dbReference>
<dbReference type="SUPFAM" id="SSF53335">
    <property type="entry name" value="S-adenosyl-L-methionine-dependent methyltransferases"/>
    <property type="match status" value="1"/>
</dbReference>
<dbReference type="CDD" id="cd02440">
    <property type="entry name" value="AdoMet_MTases"/>
    <property type="match status" value="1"/>
</dbReference>
<keyword evidence="2" id="KW-0830">Ubiquinone</keyword>
<organism evidence="2 3">
    <name type="scientific">Catenuloplanes atrovinosus</name>
    <dbReference type="NCBI Taxonomy" id="137266"/>
    <lineage>
        <taxon>Bacteria</taxon>
        <taxon>Bacillati</taxon>
        <taxon>Actinomycetota</taxon>
        <taxon>Actinomycetes</taxon>
        <taxon>Micromonosporales</taxon>
        <taxon>Micromonosporaceae</taxon>
        <taxon>Catenuloplanes</taxon>
    </lineage>
</organism>
<dbReference type="PANTHER" id="PTHR43591">
    <property type="entry name" value="METHYLTRANSFERASE"/>
    <property type="match status" value="1"/>
</dbReference>
<dbReference type="EMBL" id="JAVDYB010000001">
    <property type="protein sequence ID" value="MDR7275229.1"/>
    <property type="molecule type" value="Genomic_DNA"/>
</dbReference>
<evidence type="ECO:0000313" key="2">
    <source>
        <dbReference type="EMBL" id="MDR7275229.1"/>
    </source>
</evidence>
<dbReference type="InterPro" id="IPR013216">
    <property type="entry name" value="Methyltransf_11"/>
</dbReference>
<accession>A0AAE3YNC9</accession>
<dbReference type="InterPro" id="IPR029063">
    <property type="entry name" value="SAM-dependent_MTases_sf"/>
</dbReference>
<protein>
    <submittedName>
        <fullName evidence="2">Ubiquinone/menaquinone biosynthesis C-methylase UbiE</fullName>
    </submittedName>
</protein>
<gene>
    <name evidence="2" type="ORF">J2S41_002007</name>
</gene>
<dbReference type="Proteomes" id="UP001183643">
    <property type="component" value="Unassembled WGS sequence"/>
</dbReference>
<dbReference type="PANTHER" id="PTHR43591:SF24">
    <property type="entry name" value="2-METHOXY-6-POLYPRENYL-1,4-BENZOQUINOL METHYLASE, MITOCHONDRIAL"/>
    <property type="match status" value="1"/>
</dbReference>
<feature type="domain" description="Methyltransferase type 11" evidence="1">
    <location>
        <begin position="49"/>
        <end position="143"/>
    </location>
</feature>
<evidence type="ECO:0000313" key="3">
    <source>
        <dbReference type="Proteomes" id="UP001183643"/>
    </source>
</evidence>
<evidence type="ECO:0000259" key="1">
    <source>
        <dbReference type="Pfam" id="PF08241"/>
    </source>
</evidence>
<dbReference type="RefSeq" id="WP_310365934.1">
    <property type="nucleotide sequence ID" value="NZ_JAVDYB010000001.1"/>
</dbReference>
<name>A0AAE3YNC9_9ACTN</name>
<keyword evidence="3" id="KW-1185">Reference proteome</keyword>
<proteinExistence type="predicted"/>
<dbReference type="AlphaFoldDB" id="A0AAE3YNC9"/>
<dbReference type="GO" id="GO:0008757">
    <property type="term" value="F:S-adenosylmethionine-dependent methyltransferase activity"/>
    <property type="evidence" value="ECO:0007669"/>
    <property type="project" value="InterPro"/>
</dbReference>